<dbReference type="EMBL" id="QWLN02000256">
    <property type="protein sequence ID" value="TEA42228.1"/>
    <property type="molecule type" value="Genomic_DNA"/>
</dbReference>
<evidence type="ECO:0000313" key="2">
    <source>
        <dbReference type="Proteomes" id="UP000295264"/>
    </source>
</evidence>
<reference evidence="1 2" key="1">
    <citation type="journal article" date="2018" name="Genomics">
        <title>Molecular footprints of inshore aquatic adaptation in Indo-Pacific humpback dolphin (Sousa chinensis).</title>
        <authorList>
            <person name="Ming Y."/>
            <person name="Jian J."/>
            <person name="Yu F."/>
            <person name="Yu X."/>
            <person name="Wang J."/>
            <person name="Liu W."/>
        </authorList>
    </citation>
    <scope>NUCLEOTIDE SEQUENCE [LARGE SCALE GENOMIC DNA]</scope>
    <source>
        <strain evidence="1">MY-2018</strain>
        <tissue evidence="1">Skin</tissue>
    </source>
</reference>
<accession>A0A484H2U8</accession>
<name>A0A484H2U8_SOUCH</name>
<sequence length="44" mass="4794">LQVPLVTDSPVVLAAEADWRSLEISSACFEPSSQRVECGPRHGR</sequence>
<evidence type="ECO:0000313" key="1">
    <source>
        <dbReference type="EMBL" id="TEA42228.1"/>
    </source>
</evidence>
<gene>
    <name evidence="1" type="ORF">DBR06_SOUSAS6810163</name>
</gene>
<feature type="non-terminal residue" evidence="1">
    <location>
        <position position="44"/>
    </location>
</feature>
<proteinExistence type="predicted"/>
<dbReference type="AlphaFoldDB" id="A0A484H2U8"/>
<comment type="caution">
    <text evidence="1">The sequence shown here is derived from an EMBL/GenBank/DDBJ whole genome shotgun (WGS) entry which is preliminary data.</text>
</comment>
<protein>
    <submittedName>
        <fullName evidence="1">Uncharacterized protein</fullName>
    </submittedName>
</protein>
<organism evidence="1 2">
    <name type="scientific">Sousa chinensis</name>
    <name type="common">Indo-pacific humpbacked dolphin</name>
    <name type="synonym">Steno chinensis</name>
    <dbReference type="NCBI Taxonomy" id="103600"/>
    <lineage>
        <taxon>Eukaryota</taxon>
        <taxon>Metazoa</taxon>
        <taxon>Chordata</taxon>
        <taxon>Craniata</taxon>
        <taxon>Vertebrata</taxon>
        <taxon>Euteleostomi</taxon>
        <taxon>Mammalia</taxon>
        <taxon>Eutheria</taxon>
        <taxon>Laurasiatheria</taxon>
        <taxon>Artiodactyla</taxon>
        <taxon>Whippomorpha</taxon>
        <taxon>Cetacea</taxon>
        <taxon>Odontoceti</taxon>
        <taxon>Delphinidae</taxon>
        <taxon>Sousa</taxon>
    </lineage>
</organism>
<dbReference type="Proteomes" id="UP000295264">
    <property type="component" value="Unassembled WGS sequence"/>
</dbReference>
<feature type="non-terminal residue" evidence="1">
    <location>
        <position position="1"/>
    </location>
</feature>
<keyword evidence="2" id="KW-1185">Reference proteome</keyword>